<dbReference type="EMBL" id="MTBM01000006">
    <property type="protein sequence ID" value="OSI10279.1"/>
    <property type="molecule type" value="Genomic_DNA"/>
</dbReference>
<dbReference type="GO" id="GO:0005886">
    <property type="term" value="C:plasma membrane"/>
    <property type="evidence" value="ECO:0007669"/>
    <property type="project" value="UniProtKB-SubCell"/>
</dbReference>
<feature type="coiled-coil region" evidence="10">
    <location>
        <begin position="218"/>
        <end position="245"/>
    </location>
</feature>
<keyword evidence="7 9" id="KW-0564">Palmitate</keyword>
<evidence type="ECO:0000256" key="8">
    <source>
        <dbReference type="ARBA" id="ARBA00023288"/>
    </source>
</evidence>
<reference evidence="11 13" key="1">
    <citation type="submission" date="2017-01" db="EMBL/GenBank/DDBJ databases">
        <authorList>
            <person name="Wolfgang W.J."/>
            <person name="Cole J."/>
            <person name="Wroblewski D."/>
            <person name="Mcginnis J."/>
            <person name="Musser K.A."/>
        </authorList>
    </citation>
    <scope>NUCLEOTIDE SEQUENCE [LARGE SCALE GENOMIC DNA]</scope>
    <source>
        <strain evidence="11 13">DSM 21643</strain>
    </source>
</reference>
<dbReference type="GO" id="GO:0015562">
    <property type="term" value="F:efflux transmembrane transporter activity"/>
    <property type="evidence" value="ECO:0007669"/>
    <property type="project" value="InterPro"/>
</dbReference>
<evidence type="ECO:0000256" key="5">
    <source>
        <dbReference type="ARBA" id="ARBA00022729"/>
    </source>
</evidence>
<dbReference type="SUPFAM" id="SSF56954">
    <property type="entry name" value="Outer membrane efflux proteins (OEP)"/>
    <property type="match status" value="1"/>
</dbReference>
<evidence type="ECO:0000256" key="10">
    <source>
        <dbReference type="SAM" id="Coils"/>
    </source>
</evidence>
<dbReference type="EMBL" id="LT906434">
    <property type="protein sequence ID" value="SNU80720.1"/>
    <property type="molecule type" value="Genomic_DNA"/>
</dbReference>
<evidence type="ECO:0000256" key="7">
    <source>
        <dbReference type="ARBA" id="ARBA00023139"/>
    </source>
</evidence>
<evidence type="ECO:0000313" key="11">
    <source>
        <dbReference type="EMBL" id="OSI10279.1"/>
    </source>
</evidence>
<keyword evidence="6 9" id="KW-0472">Membrane</keyword>
<protein>
    <submittedName>
        <fullName evidence="12">Outer membrane efflux protein</fullName>
    </submittedName>
</protein>
<dbReference type="RefSeq" id="WP_085363547.1">
    <property type="nucleotide sequence ID" value="NZ_LT906434.1"/>
</dbReference>
<dbReference type="Pfam" id="PF02321">
    <property type="entry name" value="OEP"/>
    <property type="match status" value="2"/>
</dbReference>
<sequence>MNSTIIARSLAVCGLLVIAACAPLGKQAPLEQPTAYSLSQGNSTKEARDAWWTQLRDPKLDTLVSLAIEHSPRLKVAKARFAQAQAELGVKQAADQFQLGITAQGIGAYVTPKPSSSRLDADRTLLLANTALQGSWAFDFWGKNQARIRSALGRRQAVAYEAAQTRLEIAHAVAAQYFAWQALEAQKNLIENRVSVAESSEKLLNSRVQAKILPASSLYQAELAKNQLQLELLKLEKNISNIRHSLAVSVGKAPNALDGWTPSPMTAVPALAVNQIKADLLGKRPDIAAQRALLEARGEDVREAKAEFYPNIELKLLAGLAHVDAFNVVKGKSSAMLGVLPALNLPLFTSGALQSKLAGRHAQFNEQVALYDQTVLNAMRSAADAVADYQNLTKQGVLQQRMVEISGKAEAAAARRVRAGLENGLTHLAKQDETLRLKIQLAQHQAEWLTAWSNVHAQLGGGFSQQSEYSK</sequence>
<dbReference type="Gene3D" id="1.20.1600.10">
    <property type="entry name" value="Outer membrane efflux proteins (OEP)"/>
    <property type="match status" value="1"/>
</dbReference>
<evidence type="ECO:0000313" key="13">
    <source>
        <dbReference type="Proteomes" id="UP000193466"/>
    </source>
</evidence>
<accession>A0AB38DU37</accession>
<evidence type="ECO:0000313" key="12">
    <source>
        <dbReference type="EMBL" id="SNU80720.1"/>
    </source>
</evidence>
<organism evidence="12 14">
    <name type="scientific">Neisseria zoodegmatis</name>
    <dbReference type="NCBI Taxonomy" id="326523"/>
    <lineage>
        <taxon>Bacteria</taxon>
        <taxon>Pseudomonadati</taxon>
        <taxon>Pseudomonadota</taxon>
        <taxon>Betaproteobacteria</taxon>
        <taxon>Neisseriales</taxon>
        <taxon>Neisseriaceae</taxon>
        <taxon>Neisseria</taxon>
    </lineage>
</organism>
<evidence type="ECO:0000256" key="2">
    <source>
        <dbReference type="ARBA" id="ARBA00007613"/>
    </source>
</evidence>
<keyword evidence="10" id="KW-0175">Coiled coil</keyword>
<keyword evidence="5 9" id="KW-0732">Signal</keyword>
<comment type="subcellular location">
    <subcellularLocation>
        <location evidence="9">Cell membrane</location>
        <topology evidence="9">Lipid-anchor</topology>
    </subcellularLocation>
    <subcellularLocation>
        <location evidence="1">Membrane</location>
    </subcellularLocation>
</comment>
<proteinExistence type="inferred from homology"/>
<dbReference type="KEGG" id="nzo:SAMEA4504057_2260"/>
<keyword evidence="3 9" id="KW-1134">Transmembrane beta strand</keyword>
<gene>
    <name evidence="12" type="primary">mtrE_4</name>
    <name evidence="11" type="ORF">BWD10_06170</name>
    <name evidence="12" type="ORF">SAMEA4504057_02260</name>
</gene>
<dbReference type="Proteomes" id="UP000193466">
    <property type="component" value="Unassembled WGS sequence"/>
</dbReference>
<evidence type="ECO:0000256" key="9">
    <source>
        <dbReference type="RuleBase" id="RU362097"/>
    </source>
</evidence>
<keyword evidence="4 9" id="KW-0812">Transmembrane</keyword>
<reference evidence="12 14" key="2">
    <citation type="submission" date="2017-06" db="EMBL/GenBank/DDBJ databases">
        <authorList>
            <consortium name="Pathogen Informatics"/>
        </authorList>
    </citation>
    <scope>NUCLEOTIDE SEQUENCE [LARGE SCALE GENOMIC DNA]</scope>
    <source>
        <strain evidence="12 14">NCTC12230</strain>
    </source>
</reference>
<evidence type="ECO:0000256" key="1">
    <source>
        <dbReference type="ARBA" id="ARBA00004370"/>
    </source>
</evidence>
<name>A0AB38DU37_9NEIS</name>
<comment type="similarity">
    <text evidence="2 9">Belongs to the outer membrane factor (OMF) (TC 1.B.17) family.</text>
</comment>
<evidence type="ECO:0000256" key="6">
    <source>
        <dbReference type="ARBA" id="ARBA00023136"/>
    </source>
</evidence>
<keyword evidence="8 9" id="KW-0449">Lipoprotein</keyword>
<dbReference type="AlphaFoldDB" id="A0AB38DU37"/>
<dbReference type="Proteomes" id="UP000215033">
    <property type="component" value="Chromosome 1"/>
</dbReference>
<dbReference type="NCBIfam" id="TIGR01845">
    <property type="entry name" value="outer_NodT"/>
    <property type="match status" value="1"/>
</dbReference>
<dbReference type="PANTHER" id="PTHR30203:SF20">
    <property type="entry name" value="MULTIDRUG RESISTANCE OUTER MEMBRANE PROTEIN MDTP-RELATED"/>
    <property type="match status" value="1"/>
</dbReference>
<feature type="chain" id="PRO_5044044108" evidence="9">
    <location>
        <begin position="23"/>
        <end position="471"/>
    </location>
</feature>
<feature type="signal peptide" evidence="9">
    <location>
        <begin position="1"/>
        <end position="22"/>
    </location>
</feature>
<dbReference type="InterPro" id="IPR003423">
    <property type="entry name" value="OMP_efflux"/>
</dbReference>
<evidence type="ECO:0000313" key="14">
    <source>
        <dbReference type="Proteomes" id="UP000215033"/>
    </source>
</evidence>
<dbReference type="InterPro" id="IPR010131">
    <property type="entry name" value="MdtP/NodT-like"/>
</dbReference>
<evidence type="ECO:0000256" key="3">
    <source>
        <dbReference type="ARBA" id="ARBA00022452"/>
    </source>
</evidence>
<keyword evidence="13" id="KW-1185">Reference proteome</keyword>
<evidence type="ECO:0000256" key="4">
    <source>
        <dbReference type="ARBA" id="ARBA00022692"/>
    </source>
</evidence>
<dbReference type="Gene3D" id="2.20.200.10">
    <property type="entry name" value="Outer membrane efflux proteins (OEP)"/>
    <property type="match status" value="1"/>
</dbReference>
<dbReference type="PANTHER" id="PTHR30203">
    <property type="entry name" value="OUTER MEMBRANE CATION EFFLUX PROTEIN"/>
    <property type="match status" value="1"/>
</dbReference>